<organism evidence="1 2">
    <name type="scientific">Sinorhizobium mexicanum</name>
    <dbReference type="NCBI Taxonomy" id="375549"/>
    <lineage>
        <taxon>Bacteria</taxon>
        <taxon>Pseudomonadati</taxon>
        <taxon>Pseudomonadota</taxon>
        <taxon>Alphaproteobacteria</taxon>
        <taxon>Hyphomicrobiales</taxon>
        <taxon>Rhizobiaceae</taxon>
        <taxon>Sinorhizobium/Ensifer group</taxon>
        <taxon>Sinorhizobium</taxon>
    </lineage>
</organism>
<proteinExistence type="predicted"/>
<dbReference type="RefSeq" id="WP_180942174.1">
    <property type="nucleotide sequence ID" value="NZ_CP041240.1"/>
</dbReference>
<dbReference type="KEGG" id="emx:FKV68_22900"/>
<protein>
    <submittedName>
        <fullName evidence="1">Uncharacterized protein</fullName>
    </submittedName>
</protein>
<dbReference type="Proteomes" id="UP000510721">
    <property type="component" value="Plasmid pEmeITTGR7b"/>
</dbReference>
<accession>A0A859QLT4</accession>
<gene>
    <name evidence="1" type="ORF">FKV68_22900</name>
</gene>
<dbReference type="AlphaFoldDB" id="A0A859QLT4"/>
<sequence>MRLPSDAEDLATAGTDYRISAIAGEDMLAERIALHRDHKTQQVAITWTTLRILEGNEKFDAVVEVTAVGLEHAAPIRASRSPSSLARRSNN</sequence>
<keyword evidence="2" id="KW-1185">Reference proteome</keyword>
<reference evidence="1 2" key="1">
    <citation type="submission" date="2019-06" db="EMBL/GenBank/DDBJ databases">
        <title>Complete genome sequence of Ensifer mexicanus ITTG R7 isolated from nodules of Acacia angustissima (Mill.) Kuntze.</title>
        <authorList>
            <person name="Rincon-Rosales R."/>
            <person name="Rogel M.A."/>
            <person name="Guerrero G."/>
            <person name="Rincon-Molina C.I."/>
            <person name="Lopez-Lopez A."/>
            <person name="Martinez-Romero E."/>
        </authorList>
    </citation>
    <scope>NUCLEOTIDE SEQUENCE [LARGE SCALE GENOMIC DNA]</scope>
    <source>
        <strain evidence="1 2">ITTG R7</strain>
        <plasmid evidence="2">pemeittgr7b</plasmid>
    </source>
</reference>
<geneLocation type="plasmid" evidence="2">
    <name>pemeittgr7b</name>
</geneLocation>
<keyword evidence="1" id="KW-0614">Plasmid</keyword>
<evidence type="ECO:0000313" key="1">
    <source>
        <dbReference type="EMBL" id="QLL64295.1"/>
    </source>
</evidence>
<name>A0A859QLT4_9HYPH</name>
<dbReference type="EMBL" id="CP041240">
    <property type="protein sequence ID" value="QLL64295.1"/>
    <property type="molecule type" value="Genomic_DNA"/>
</dbReference>
<evidence type="ECO:0000313" key="2">
    <source>
        <dbReference type="Proteomes" id="UP000510721"/>
    </source>
</evidence>